<reference evidence="2 3" key="1">
    <citation type="submission" date="2020-02" db="EMBL/GenBank/DDBJ databases">
        <title>Draft genome sequence of Haematococcus lacustris strain NIES-144.</title>
        <authorList>
            <person name="Morimoto D."/>
            <person name="Nakagawa S."/>
            <person name="Yoshida T."/>
            <person name="Sawayama S."/>
        </authorList>
    </citation>
    <scope>NUCLEOTIDE SEQUENCE [LARGE SCALE GENOMIC DNA]</scope>
    <source>
        <strain evidence="2 3">NIES-144</strain>
    </source>
</reference>
<evidence type="ECO:0000313" key="3">
    <source>
        <dbReference type="Proteomes" id="UP000485058"/>
    </source>
</evidence>
<organism evidence="2 3">
    <name type="scientific">Haematococcus lacustris</name>
    <name type="common">Green alga</name>
    <name type="synonym">Haematococcus pluvialis</name>
    <dbReference type="NCBI Taxonomy" id="44745"/>
    <lineage>
        <taxon>Eukaryota</taxon>
        <taxon>Viridiplantae</taxon>
        <taxon>Chlorophyta</taxon>
        <taxon>core chlorophytes</taxon>
        <taxon>Chlorophyceae</taxon>
        <taxon>CS clade</taxon>
        <taxon>Chlamydomonadales</taxon>
        <taxon>Haematococcaceae</taxon>
        <taxon>Haematococcus</taxon>
    </lineage>
</organism>
<name>A0A699ZJN2_HAELA</name>
<feature type="compositionally biased region" description="Polar residues" evidence="1">
    <location>
        <begin position="95"/>
        <end position="115"/>
    </location>
</feature>
<dbReference type="EMBL" id="BLLF01001420">
    <property type="protein sequence ID" value="GFH19186.1"/>
    <property type="molecule type" value="Genomic_DNA"/>
</dbReference>
<protein>
    <submittedName>
        <fullName evidence="2">Uncharacterized protein</fullName>
    </submittedName>
</protein>
<sequence length="229" mass="24534">MLGWAPWHNGTFISLTVGAGRQPSSSKSMQAEYVFAHGMSWARPADAPSARVGTTLLTTGTSRQCQPLPDLWELPATEQSKLRELLDQLHKRWTTRTTSQPAQPQQNAATGTSKRPAQQPALAPPAALGPENSQALATSAAKNSHTSQTGTDEGEAADCPASKRLRLSQASAPAKQLDSKLVQGGKEAGRIAGAALLHLIRPFHWHGLGAAGPAGESWAWRRSRQLQWQ</sequence>
<gene>
    <name evidence="2" type="ORF">HaLaN_16092</name>
</gene>
<feature type="compositionally biased region" description="Low complexity" evidence="1">
    <location>
        <begin position="116"/>
        <end position="130"/>
    </location>
</feature>
<dbReference type="AlphaFoldDB" id="A0A699ZJN2"/>
<feature type="non-terminal residue" evidence="2">
    <location>
        <position position="229"/>
    </location>
</feature>
<dbReference type="Proteomes" id="UP000485058">
    <property type="component" value="Unassembled WGS sequence"/>
</dbReference>
<evidence type="ECO:0000313" key="2">
    <source>
        <dbReference type="EMBL" id="GFH19186.1"/>
    </source>
</evidence>
<accession>A0A699ZJN2</accession>
<feature type="region of interest" description="Disordered" evidence="1">
    <location>
        <begin position="94"/>
        <end position="157"/>
    </location>
</feature>
<keyword evidence="3" id="KW-1185">Reference proteome</keyword>
<proteinExistence type="predicted"/>
<comment type="caution">
    <text evidence="2">The sequence shown here is derived from an EMBL/GenBank/DDBJ whole genome shotgun (WGS) entry which is preliminary data.</text>
</comment>
<feature type="compositionally biased region" description="Polar residues" evidence="1">
    <location>
        <begin position="131"/>
        <end position="151"/>
    </location>
</feature>
<feature type="non-terminal residue" evidence="2">
    <location>
        <position position="1"/>
    </location>
</feature>
<evidence type="ECO:0000256" key="1">
    <source>
        <dbReference type="SAM" id="MobiDB-lite"/>
    </source>
</evidence>